<evidence type="ECO:0000313" key="3">
    <source>
        <dbReference type="EMBL" id="KAK1654832.1"/>
    </source>
</evidence>
<organism evidence="3 4">
    <name type="scientific">Colletotrichum phormii</name>
    <dbReference type="NCBI Taxonomy" id="359342"/>
    <lineage>
        <taxon>Eukaryota</taxon>
        <taxon>Fungi</taxon>
        <taxon>Dikarya</taxon>
        <taxon>Ascomycota</taxon>
        <taxon>Pezizomycotina</taxon>
        <taxon>Sordariomycetes</taxon>
        <taxon>Hypocreomycetidae</taxon>
        <taxon>Glomerellales</taxon>
        <taxon>Glomerellaceae</taxon>
        <taxon>Colletotrichum</taxon>
        <taxon>Colletotrichum acutatum species complex</taxon>
    </lineage>
</organism>
<evidence type="ECO:0000256" key="1">
    <source>
        <dbReference type="SAM" id="MobiDB-lite"/>
    </source>
</evidence>
<gene>
    <name evidence="3" type="ORF">BDP81DRAFT_89459</name>
</gene>
<dbReference type="Proteomes" id="UP001243989">
    <property type="component" value="Unassembled WGS sequence"/>
</dbReference>
<evidence type="ECO:0000256" key="2">
    <source>
        <dbReference type="SAM" id="SignalP"/>
    </source>
</evidence>
<proteinExistence type="predicted"/>
<feature type="chain" id="PRO_5042550046" evidence="2">
    <location>
        <begin position="19"/>
        <end position="155"/>
    </location>
</feature>
<sequence>MCTFSLLIFFSHCPSFFLHPNTCASTTALQPTTFLYLSCFRLPVLHLDSLALCSHLGTLPSFSTSLSVSSLSSRLPPPPHPAGLGLPPFVLRTLRYTNRYLQPRLASPCAAGLGTPTPAGPACQPTDNYLPTTSSSDQGPLPPNPVVLSLALQCA</sequence>
<feature type="compositionally biased region" description="Polar residues" evidence="1">
    <location>
        <begin position="125"/>
        <end position="138"/>
    </location>
</feature>
<evidence type="ECO:0000313" key="4">
    <source>
        <dbReference type="Proteomes" id="UP001243989"/>
    </source>
</evidence>
<protein>
    <submittedName>
        <fullName evidence="3">Uncharacterized protein</fullName>
    </submittedName>
</protein>
<keyword evidence="4" id="KW-1185">Reference proteome</keyword>
<dbReference type="RefSeq" id="XP_060450876.1">
    <property type="nucleotide sequence ID" value="XM_060596467.1"/>
</dbReference>
<dbReference type="GeneID" id="85481329"/>
<keyword evidence="2" id="KW-0732">Signal</keyword>
<feature type="signal peptide" evidence="2">
    <location>
        <begin position="1"/>
        <end position="18"/>
    </location>
</feature>
<dbReference type="EMBL" id="JAHMHQ010000002">
    <property type="protein sequence ID" value="KAK1654832.1"/>
    <property type="molecule type" value="Genomic_DNA"/>
</dbReference>
<comment type="caution">
    <text evidence="3">The sequence shown here is derived from an EMBL/GenBank/DDBJ whole genome shotgun (WGS) entry which is preliminary data.</text>
</comment>
<reference evidence="3" key="1">
    <citation type="submission" date="2021-06" db="EMBL/GenBank/DDBJ databases">
        <title>Comparative genomics, transcriptomics and evolutionary studies reveal genomic signatures of adaptation to plant cell wall in hemibiotrophic fungi.</title>
        <authorList>
            <consortium name="DOE Joint Genome Institute"/>
            <person name="Baroncelli R."/>
            <person name="Diaz J.F."/>
            <person name="Benocci T."/>
            <person name="Peng M."/>
            <person name="Battaglia E."/>
            <person name="Haridas S."/>
            <person name="Andreopoulos W."/>
            <person name="Labutti K."/>
            <person name="Pangilinan J."/>
            <person name="Floch G.L."/>
            <person name="Makela M.R."/>
            <person name="Henrissat B."/>
            <person name="Grigoriev I.V."/>
            <person name="Crouch J.A."/>
            <person name="De Vries R.P."/>
            <person name="Sukno S.A."/>
            <person name="Thon M.R."/>
        </authorList>
    </citation>
    <scope>NUCLEOTIDE SEQUENCE</scope>
    <source>
        <strain evidence="3">CBS 102054</strain>
    </source>
</reference>
<accession>A0AAJ0A4F5</accession>
<dbReference type="AlphaFoldDB" id="A0AAJ0A4F5"/>
<feature type="region of interest" description="Disordered" evidence="1">
    <location>
        <begin position="120"/>
        <end position="144"/>
    </location>
</feature>
<name>A0AAJ0A4F5_9PEZI</name>